<evidence type="ECO:0000313" key="2">
    <source>
        <dbReference type="EMBL" id="MBC3810103.1"/>
    </source>
</evidence>
<gene>
    <name evidence="2" type="ORF">H8K26_01500</name>
</gene>
<dbReference type="RefSeq" id="WP_190476859.1">
    <property type="nucleotide sequence ID" value="NZ_JACOFT010000001.1"/>
</dbReference>
<dbReference type="InterPro" id="IPR014944">
    <property type="entry name" value="Toxin_SymE-like"/>
</dbReference>
<sequence length="74" mass="8576">MAMLEQELSTEAAKTKIRRFRFLTVSLYPESRPCRPFIRLCGHWLRDAGFLPQMKVRVEVEHGRIVITADSASK</sequence>
<feature type="domain" description="Toxin SymE-like" evidence="1">
    <location>
        <begin position="21"/>
        <end position="69"/>
    </location>
</feature>
<keyword evidence="3" id="KW-1185">Reference proteome</keyword>
<dbReference type="Proteomes" id="UP000637632">
    <property type="component" value="Unassembled WGS sequence"/>
</dbReference>
<proteinExistence type="predicted"/>
<reference evidence="2 3" key="1">
    <citation type="submission" date="2020-08" db="EMBL/GenBank/DDBJ databases">
        <title>Novel species isolated from subtropical streams in China.</title>
        <authorList>
            <person name="Lu H."/>
        </authorList>
    </citation>
    <scope>NUCLEOTIDE SEQUENCE [LARGE SCALE GENOMIC DNA]</scope>
    <source>
        <strain evidence="2 3">CCTCC AB 2015119</strain>
    </source>
</reference>
<evidence type="ECO:0000313" key="3">
    <source>
        <dbReference type="Proteomes" id="UP000637632"/>
    </source>
</evidence>
<comment type="caution">
    <text evidence="2">The sequence shown here is derived from an EMBL/GenBank/DDBJ whole genome shotgun (WGS) entry which is preliminary data.</text>
</comment>
<dbReference type="Pfam" id="PF08845">
    <property type="entry name" value="SymE_toxin"/>
    <property type="match status" value="1"/>
</dbReference>
<name>A0ABR6XBK4_9BURK</name>
<protein>
    <submittedName>
        <fullName evidence="2">Type I toxin-antitoxin system SymE family toxin</fullName>
    </submittedName>
</protein>
<dbReference type="EMBL" id="JACOFT010000001">
    <property type="protein sequence ID" value="MBC3810103.1"/>
    <property type="molecule type" value="Genomic_DNA"/>
</dbReference>
<accession>A0ABR6XBK4</accession>
<evidence type="ECO:0000259" key="1">
    <source>
        <dbReference type="Pfam" id="PF08845"/>
    </source>
</evidence>
<organism evidence="2 3">
    <name type="scientific">Undibacterium aquatile</name>
    <dbReference type="NCBI Taxonomy" id="1537398"/>
    <lineage>
        <taxon>Bacteria</taxon>
        <taxon>Pseudomonadati</taxon>
        <taxon>Pseudomonadota</taxon>
        <taxon>Betaproteobacteria</taxon>
        <taxon>Burkholderiales</taxon>
        <taxon>Oxalobacteraceae</taxon>
        <taxon>Undibacterium</taxon>
    </lineage>
</organism>